<dbReference type="InterPro" id="IPR020449">
    <property type="entry name" value="Tscrpt_reg_AraC-type_HTH"/>
</dbReference>
<evidence type="ECO:0000256" key="3">
    <source>
        <dbReference type="ARBA" id="ARBA00023163"/>
    </source>
</evidence>
<dbReference type="PROSITE" id="PS01124">
    <property type="entry name" value="HTH_ARAC_FAMILY_2"/>
    <property type="match status" value="1"/>
</dbReference>
<dbReference type="EMBL" id="LJGU01000141">
    <property type="protein sequence ID" value="OEU96407.1"/>
    <property type="molecule type" value="Genomic_DNA"/>
</dbReference>
<dbReference type="Gene3D" id="3.20.80.10">
    <property type="entry name" value="Regulatory factor, effector binding domain"/>
    <property type="match status" value="1"/>
</dbReference>
<dbReference type="GO" id="GO:0043565">
    <property type="term" value="F:sequence-specific DNA binding"/>
    <property type="evidence" value="ECO:0007669"/>
    <property type="project" value="InterPro"/>
</dbReference>
<evidence type="ECO:0000313" key="6">
    <source>
        <dbReference type="Proteomes" id="UP000176101"/>
    </source>
</evidence>
<name>A0A1E7JXN5_9ACTN</name>
<evidence type="ECO:0000256" key="1">
    <source>
        <dbReference type="ARBA" id="ARBA00023015"/>
    </source>
</evidence>
<dbReference type="AlphaFoldDB" id="A0A1E7JXN5"/>
<dbReference type="STRING" id="1075402.AN216_20715"/>
<dbReference type="SUPFAM" id="SSF46689">
    <property type="entry name" value="Homeodomain-like"/>
    <property type="match status" value="2"/>
</dbReference>
<dbReference type="InterPro" id="IPR018060">
    <property type="entry name" value="HTH_AraC"/>
</dbReference>
<dbReference type="InterPro" id="IPR009057">
    <property type="entry name" value="Homeodomain-like_sf"/>
</dbReference>
<comment type="caution">
    <text evidence="5">The sequence shown here is derived from an EMBL/GenBank/DDBJ whole genome shotgun (WGS) entry which is preliminary data.</text>
</comment>
<keyword evidence="2" id="KW-0238">DNA-binding</keyword>
<reference evidence="5 6" key="1">
    <citation type="journal article" date="2016" name="Front. Microbiol.">
        <title>Comparative Genomics Analysis of Streptomyces Species Reveals Their Adaptation to the Marine Environment and Their Diversity at the Genomic Level.</title>
        <authorList>
            <person name="Tian X."/>
            <person name="Zhang Z."/>
            <person name="Yang T."/>
            <person name="Chen M."/>
            <person name="Li J."/>
            <person name="Chen F."/>
            <person name="Yang J."/>
            <person name="Li W."/>
            <person name="Zhang B."/>
            <person name="Zhang Z."/>
            <person name="Wu J."/>
            <person name="Zhang C."/>
            <person name="Long L."/>
            <person name="Xiao J."/>
        </authorList>
    </citation>
    <scope>NUCLEOTIDE SEQUENCE [LARGE SCALE GENOMIC DNA]</scope>
    <source>
        <strain evidence="5 6">SCSIO 02100</strain>
    </source>
</reference>
<dbReference type="SMART" id="SM00342">
    <property type="entry name" value="HTH_ARAC"/>
    <property type="match status" value="1"/>
</dbReference>
<dbReference type="SMART" id="SM00871">
    <property type="entry name" value="AraC_E_bind"/>
    <property type="match status" value="1"/>
</dbReference>
<dbReference type="SUPFAM" id="SSF55136">
    <property type="entry name" value="Probable bacterial effector-binding domain"/>
    <property type="match status" value="1"/>
</dbReference>
<dbReference type="PANTHER" id="PTHR47504">
    <property type="entry name" value="RIGHT ORIGIN-BINDING PROTEIN"/>
    <property type="match status" value="1"/>
</dbReference>
<dbReference type="Proteomes" id="UP000176101">
    <property type="component" value="Unassembled WGS sequence"/>
</dbReference>
<evidence type="ECO:0000259" key="4">
    <source>
        <dbReference type="PROSITE" id="PS01124"/>
    </source>
</evidence>
<dbReference type="PANTHER" id="PTHR47504:SF5">
    <property type="entry name" value="RIGHT ORIGIN-BINDING PROTEIN"/>
    <property type="match status" value="1"/>
</dbReference>
<dbReference type="Pfam" id="PF14526">
    <property type="entry name" value="Cass2"/>
    <property type="match status" value="1"/>
</dbReference>
<dbReference type="GO" id="GO:0003700">
    <property type="term" value="F:DNA-binding transcription factor activity"/>
    <property type="evidence" value="ECO:0007669"/>
    <property type="project" value="InterPro"/>
</dbReference>
<protein>
    <submittedName>
        <fullName evidence="5">AraC family transcriptional regulator</fullName>
    </submittedName>
</protein>
<dbReference type="RefSeq" id="WP_070198196.1">
    <property type="nucleotide sequence ID" value="NZ_LJGU01000141.1"/>
</dbReference>
<organism evidence="5 6">
    <name type="scientific">Streptomyces oceani</name>
    <dbReference type="NCBI Taxonomy" id="1075402"/>
    <lineage>
        <taxon>Bacteria</taxon>
        <taxon>Bacillati</taxon>
        <taxon>Actinomycetota</taxon>
        <taxon>Actinomycetes</taxon>
        <taxon>Kitasatosporales</taxon>
        <taxon>Streptomycetaceae</taxon>
        <taxon>Streptomyces</taxon>
    </lineage>
</organism>
<dbReference type="InterPro" id="IPR010499">
    <property type="entry name" value="AraC_E-bd"/>
</dbReference>
<gene>
    <name evidence="5" type="ORF">AN216_20715</name>
</gene>
<evidence type="ECO:0000256" key="2">
    <source>
        <dbReference type="ARBA" id="ARBA00023125"/>
    </source>
</evidence>
<dbReference type="InterPro" id="IPR050959">
    <property type="entry name" value="MarA-like"/>
</dbReference>
<sequence>MELWNRAMDAIEEHLDHEVPVREVASTALTSEYQLRRVFSMLAGMPLSEYVRRRRMTVAANAVRDGHEAVQDIAVRFGYASADAFSRAFRSVHGIGPEQARRPGAVLRSQPRLSFHLTVEGRTDMRYRIVEKPAFRVVGRRIRSTIAYEGVNSDADRLVRSLSDTDWQTFEDLSDQEPRGDISVWDDADGTGGAEGTEADYYVGSATNRPAPSGYDALSVPANSWAVFTASGPFPRSLESLWRAVGGEWLPANPYELVPAPSLVRATYHDEHGEHADIELWLAVRPTT</sequence>
<dbReference type="InterPro" id="IPR029441">
    <property type="entry name" value="Cass2"/>
</dbReference>
<evidence type="ECO:0000313" key="5">
    <source>
        <dbReference type="EMBL" id="OEU96407.1"/>
    </source>
</evidence>
<proteinExistence type="predicted"/>
<dbReference type="OrthoDB" id="9801123at2"/>
<feature type="domain" description="HTH araC/xylS-type" evidence="4">
    <location>
        <begin position="5"/>
        <end position="103"/>
    </location>
</feature>
<keyword evidence="1" id="KW-0805">Transcription regulation</keyword>
<dbReference type="Pfam" id="PF12833">
    <property type="entry name" value="HTH_18"/>
    <property type="match status" value="1"/>
</dbReference>
<accession>A0A1E7JXN5</accession>
<keyword evidence="6" id="KW-1185">Reference proteome</keyword>
<dbReference type="Gene3D" id="1.10.10.60">
    <property type="entry name" value="Homeodomain-like"/>
    <property type="match status" value="1"/>
</dbReference>
<dbReference type="PATRIC" id="fig|1075402.3.peg.324"/>
<dbReference type="PRINTS" id="PR00032">
    <property type="entry name" value="HTHARAC"/>
</dbReference>
<keyword evidence="3" id="KW-0804">Transcription</keyword>
<dbReference type="InterPro" id="IPR011256">
    <property type="entry name" value="Reg_factor_effector_dom_sf"/>
</dbReference>